<sequence>MPGDHSRSSMKITDGSGNVVASNDFYPFGLPAATTGLQGSWFAGYELEHQNTSSTYTDDLYFLHARWYFPQVARFLSPDPVRGDVFSPQSFNLFAYVSGNPANFVDPWGLAALDPLAQQGNSYMFSEQVTVTAAHPCPGAPKELSCEAWQSVKEMQWRMILGWNRPLSQTPALFPTPTSPNMRAARPEEVARSAESLSSTERAPELVFGGGLKVTFAFPILGKKVPLLLVGEASWQPWTVVKLEASVQSGLGTPSVAGGLFFFLQNAGFGNEPSSGFSIFGGRGWGGGLSVLLENKYLGRAEVLFGGGVGLAGTVPVYVYPLGAREWGH</sequence>
<dbReference type="NCBIfam" id="TIGR03696">
    <property type="entry name" value="Rhs_assc_core"/>
    <property type="match status" value="1"/>
</dbReference>
<dbReference type="Proteomes" id="UP000027284">
    <property type="component" value="Unassembled WGS sequence"/>
</dbReference>
<proteinExistence type="predicted"/>
<dbReference type="InterPro" id="IPR022385">
    <property type="entry name" value="Rhs_assc_core"/>
</dbReference>
<protein>
    <recommendedName>
        <fullName evidence="3">RHS repeat-associated core domain-containing protein</fullName>
    </recommendedName>
</protein>
<accession>A0A062XU41</accession>
<evidence type="ECO:0008006" key="3">
    <source>
        <dbReference type="Google" id="ProtNLM"/>
    </source>
</evidence>
<comment type="caution">
    <text evidence="1">The sequence shown here is derived from an EMBL/GenBank/DDBJ whole genome shotgun (WGS) entry which is preliminary data.</text>
</comment>
<dbReference type="Gene3D" id="2.180.10.10">
    <property type="entry name" value="RHS repeat-associated core"/>
    <property type="match status" value="1"/>
</dbReference>
<dbReference type="STRING" id="1312852.EG19_09405"/>
<gene>
    <name evidence="1" type="ORF">EG19_09405</name>
</gene>
<reference evidence="1 2" key="1">
    <citation type="submission" date="2014-04" db="EMBL/GenBank/DDBJ databases">
        <title>The Genome Sequence of Thermoanaerobaculum aquaticum MP-01, The First Cultivated Group 23 Acidobacterium.</title>
        <authorList>
            <person name="Stamps B.W."/>
            <person name="Losey N.A."/>
            <person name="Lawson P.A."/>
            <person name="Stevenson B.S."/>
        </authorList>
    </citation>
    <scope>NUCLEOTIDE SEQUENCE [LARGE SCALE GENOMIC DNA]</scope>
    <source>
        <strain evidence="1 2">MP-01</strain>
    </source>
</reference>
<dbReference type="AlphaFoldDB" id="A0A062XU41"/>
<dbReference type="EMBL" id="JMFG01000043">
    <property type="protein sequence ID" value="KDA52864.1"/>
    <property type="molecule type" value="Genomic_DNA"/>
</dbReference>
<keyword evidence="2" id="KW-1185">Reference proteome</keyword>
<evidence type="ECO:0000313" key="2">
    <source>
        <dbReference type="Proteomes" id="UP000027284"/>
    </source>
</evidence>
<evidence type="ECO:0000313" key="1">
    <source>
        <dbReference type="EMBL" id="KDA52864.1"/>
    </source>
</evidence>
<organism evidence="1 2">
    <name type="scientific">Thermoanaerobaculum aquaticum</name>
    <dbReference type="NCBI Taxonomy" id="1312852"/>
    <lineage>
        <taxon>Bacteria</taxon>
        <taxon>Pseudomonadati</taxon>
        <taxon>Acidobacteriota</taxon>
        <taxon>Thermoanaerobaculia</taxon>
        <taxon>Thermoanaerobaculales</taxon>
        <taxon>Thermoanaerobaculaceae</taxon>
        <taxon>Thermoanaerobaculum</taxon>
    </lineage>
</organism>
<name>A0A062XU41_9BACT</name>